<dbReference type="InterPro" id="IPR038456">
    <property type="entry name" value="Macin_sf"/>
</dbReference>
<dbReference type="AlphaFoldDB" id="A0A7R8XCE1"/>
<accession>A0A7R8XCE1</accession>
<keyword evidence="4" id="KW-1015">Disulfide bond</keyword>
<evidence type="ECO:0000256" key="6">
    <source>
        <dbReference type="SAM" id="SignalP"/>
    </source>
</evidence>
<dbReference type="Proteomes" id="UP000677054">
    <property type="component" value="Unassembled WGS sequence"/>
</dbReference>
<comment type="similarity">
    <text evidence="2">Belongs to the macin family.</text>
</comment>
<proteinExistence type="inferred from homology"/>
<evidence type="ECO:0000256" key="3">
    <source>
        <dbReference type="ARBA" id="ARBA00022525"/>
    </source>
</evidence>
<name>A0A7R8XCE1_9CRUS</name>
<dbReference type="Pfam" id="PF14865">
    <property type="entry name" value="Macin"/>
    <property type="match status" value="1"/>
</dbReference>
<feature type="region of interest" description="Disordered" evidence="5">
    <location>
        <begin position="236"/>
        <end position="267"/>
    </location>
</feature>
<dbReference type="EMBL" id="LR900923">
    <property type="protein sequence ID" value="CAD7247289.1"/>
    <property type="molecule type" value="Genomic_DNA"/>
</dbReference>
<evidence type="ECO:0000313" key="7">
    <source>
        <dbReference type="EMBL" id="CAD7247289.1"/>
    </source>
</evidence>
<evidence type="ECO:0000256" key="5">
    <source>
        <dbReference type="SAM" id="MobiDB-lite"/>
    </source>
</evidence>
<gene>
    <name evidence="7" type="ORF">DSTB1V02_LOCUS7123</name>
</gene>
<feature type="compositionally biased region" description="Polar residues" evidence="5">
    <location>
        <begin position="237"/>
        <end position="248"/>
    </location>
</feature>
<evidence type="ECO:0000256" key="1">
    <source>
        <dbReference type="ARBA" id="ARBA00004613"/>
    </source>
</evidence>
<evidence type="ECO:0000256" key="2">
    <source>
        <dbReference type="ARBA" id="ARBA00010366"/>
    </source>
</evidence>
<dbReference type="EMBL" id="CAJPEV010001406">
    <property type="protein sequence ID" value="CAG0892467.1"/>
    <property type="molecule type" value="Genomic_DNA"/>
</dbReference>
<keyword evidence="3" id="KW-0964">Secreted</keyword>
<sequence length="343" mass="39182">MEEDKMVASGKVLVLAIIAVTVMEAHGSCWDDWSRCSDWSSGLTGIAWQDCPTRCKCKGFAGGSCEEKDSTLSHLERFAVDSLRLLGKSCNEIKEQFRIRFIKPGPTDKDIRGDVTEFPFDIWVLDEAPRSFLLGGVPAVIHLRPGVKTKEIKFTLHGFLLHHFWYPEEWNSFFPQRIYTQIGDKIIWDSVRHTLLANSTTYECRLYHPRRSYAMWYRETDNVSGASKTRLRRVGNVPQSNDTQSRRSGASAECIPERPARRSGARIQDPCPRSLRRILAAIARNIPAKTVKMVRYLTAPPNTLRRGGLCTRWKRRAMRCALGRIAWNRTEVLSYFSGRDEGI</sequence>
<reference evidence="7" key="1">
    <citation type="submission" date="2020-11" db="EMBL/GenBank/DDBJ databases">
        <authorList>
            <person name="Tran Van P."/>
        </authorList>
    </citation>
    <scope>NUCLEOTIDE SEQUENCE</scope>
</reference>
<feature type="chain" id="PRO_5036402489" evidence="6">
    <location>
        <begin position="28"/>
        <end position="343"/>
    </location>
</feature>
<dbReference type="GO" id="GO:0005576">
    <property type="term" value="C:extracellular region"/>
    <property type="evidence" value="ECO:0007669"/>
    <property type="project" value="UniProtKB-SubCell"/>
</dbReference>
<comment type="subcellular location">
    <subcellularLocation>
        <location evidence="1">Secreted</location>
    </subcellularLocation>
</comment>
<evidence type="ECO:0000313" key="8">
    <source>
        <dbReference type="Proteomes" id="UP000677054"/>
    </source>
</evidence>
<dbReference type="InterPro" id="IPR029230">
    <property type="entry name" value="Macin"/>
</dbReference>
<dbReference type="Gene3D" id="3.30.30.100">
    <property type="match status" value="1"/>
</dbReference>
<feature type="signal peptide" evidence="6">
    <location>
        <begin position="1"/>
        <end position="27"/>
    </location>
</feature>
<dbReference type="GO" id="GO:0006952">
    <property type="term" value="P:defense response"/>
    <property type="evidence" value="ECO:0007669"/>
    <property type="project" value="InterPro"/>
</dbReference>
<keyword evidence="6" id="KW-0732">Signal</keyword>
<evidence type="ECO:0000256" key="4">
    <source>
        <dbReference type="ARBA" id="ARBA00023157"/>
    </source>
</evidence>
<protein>
    <submittedName>
        <fullName evidence="7">Uncharacterized protein</fullName>
    </submittedName>
</protein>
<keyword evidence="8" id="KW-1185">Reference proteome</keyword>
<organism evidence="7">
    <name type="scientific">Darwinula stevensoni</name>
    <dbReference type="NCBI Taxonomy" id="69355"/>
    <lineage>
        <taxon>Eukaryota</taxon>
        <taxon>Metazoa</taxon>
        <taxon>Ecdysozoa</taxon>
        <taxon>Arthropoda</taxon>
        <taxon>Crustacea</taxon>
        <taxon>Oligostraca</taxon>
        <taxon>Ostracoda</taxon>
        <taxon>Podocopa</taxon>
        <taxon>Podocopida</taxon>
        <taxon>Darwinulocopina</taxon>
        <taxon>Darwinuloidea</taxon>
        <taxon>Darwinulidae</taxon>
        <taxon>Darwinula</taxon>
    </lineage>
</organism>